<keyword evidence="10" id="KW-1185">Reference proteome</keyword>
<dbReference type="AlphaFoldDB" id="A0A9W6K1Z2"/>
<reference evidence="9" key="2">
    <citation type="submission" date="2023-01" db="EMBL/GenBank/DDBJ databases">
        <authorList>
            <person name="Sun Q."/>
            <person name="Evtushenko L."/>
        </authorList>
    </citation>
    <scope>NUCLEOTIDE SEQUENCE</scope>
    <source>
        <strain evidence="9">VKM B-2789</strain>
    </source>
</reference>
<evidence type="ECO:0000313" key="10">
    <source>
        <dbReference type="Proteomes" id="UP001143330"/>
    </source>
</evidence>
<dbReference type="PROSITE" id="PS50043">
    <property type="entry name" value="HTH_LUXR_2"/>
    <property type="match status" value="1"/>
</dbReference>
<keyword evidence="2" id="KW-0902">Two-component regulatory system</keyword>
<dbReference type="GO" id="GO:0005829">
    <property type="term" value="C:cytosol"/>
    <property type="evidence" value="ECO:0007669"/>
    <property type="project" value="TreeGrafter"/>
</dbReference>
<evidence type="ECO:0000256" key="2">
    <source>
        <dbReference type="ARBA" id="ARBA00023012"/>
    </source>
</evidence>
<dbReference type="GO" id="GO:0000156">
    <property type="term" value="F:phosphorelay response regulator activity"/>
    <property type="evidence" value="ECO:0007669"/>
    <property type="project" value="TreeGrafter"/>
</dbReference>
<evidence type="ECO:0000256" key="3">
    <source>
        <dbReference type="ARBA" id="ARBA00023015"/>
    </source>
</evidence>
<dbReference type="InterPro" id="IPR001789">
    <property type="entry name" value="Sig_transdc_resp-reg_receiver"/>
</dbReference>
<dbReference type="Pfam" id="PF00196">
    <property type="entry name" value="GerE"/>
    <property type="match status" value="1"/>
</dbReference>
<dbReference type="GO" id="GO:0000976">
    <property type="term" value="F:transcription cis-regulatory region binding"/>
    <property type="evidence" value="ECO:0007669"/>
    <property type="project" value="TreeGrafter"/>
</dbReference>
<accession>A0A9W6K1Z2</accession>
<dbReference type="GO" id="GO:0006355">
    <property type="term" value="P:regulation of DNA-templated transcription"/>
    <property type="evidence" value="ECO:0007669"/>
    <property type="project" value="InterPro"/>
</dbReference>
<sequence>MMHSVERRDIVLVVDDSPETLSLLTDALEAAGATVLVAVEGANALALVERITPDVILMDAVMPGMDGFETCRRLKSNKAIAHVPVIFMTGLSETEQIVKGLEAGGVDYVTKPISPFELIARIRVHLANARQTHSARAALDASGRFLLSATAEGRVLWSTPQATALLTAITVSPPGDAFLLPEPVRRWLAGRRGDGAPGSGREAIDLPVEASTRRLRLSYVGQIGPDELLLRIVEDDGLAPEQVLKAKLNLTLREAEVLMWLARGKANRDIGEILGLSPRTVNKHLEQIYSKIGVENRAAATALAVTALTPR</sequence>
<dbReference type="InterPro" id="IPR000792">
    <property type="entry name" value="Tscrpt_reg_LuxR_C"/>
</dbReference>
<reference evidence="9" key="1">
    <citation type="journal article" date="2014" name="Int. J. Syst. Evol. Microbiol.">
        <title>Complete genome sequence of Corynebacterium casei LMG S-19264T (=DSM 44701T), isolated from a smear-ripened cheese.</title>
        <authorList>
            <consortium name="US DOE Joint Genome Institute (JGI-PGF)"/>
            <person name="Walter F."/>
            <person name="Albersmeier A."/>
            <person name="Kalinowski J."/>
            <person name="Ruckert C."/>
        </authorList>
    </citation>
    <scope>NUCLEOTIDE SEQUENCE</scope>
    <source>
        <strain evidence="9">VKM B-2789</strain>
    </source>
</reference>
<dbReference type="RefSeq" id="WP_213363575.1">
    <property type="nucleotide sequence ID" value="NZ_BSFM01000021.1"/>
</dbReference>
<dbReference type="PROSITE" id="PS50110">
    <property type="entry name" value="RESPONSE_REGULATORY"/>
    <property type="match status" value="1"/>
</dbReference>
<protein>
    <submittedName>
        <fullName evidence="9">DNA-binding response regulator</fullName>
    </submittedName>
</protein>
<dbReference type="SUPFAM" id="SSF46894">
    <property type="entry name" value="C-terminal effector domain of the bipartite response regulators"/>
    <property type="match status" value="1"/>
</dbReference>
<evidence type="ECO:0000256" key="5">
    <source>
        <dbReference type="ARBA" id="ARBA00023163"/>
    </source>
</evidence>
<dbReference type="SMART" id="SM00421">
    <property type="entry name" value="HTH_LUXR"/>
    <property type="match status" value="1"/>
</dbReference>
<dbReference type="Proteomes" id="UP001143330">
    <property type="component" value="Unassembled WGS sequence"/>
</dbReference>
<feature type="domain" description="Response regulatory" evidence="8">
    <location>
        <begin position="10"/>
        <end position="126"/>
    </location>
</feature>
<evidence type="ECO:0000256" key="4">
    <source>
        <dbReference type="ARBA" id="ARBA00023125"/>
    </source>
</evidence>
<dbReference type="GO" id="GO:0032993">
    <property type="term" value="C:protein-DNA complex"/>
    <property type="evidence" value="ECO:0007669"/>
    <property type="project" value="TreeGrafter"/>
</dbReference>
<dbReference type="Pfam" id="PF00072">
    <property type="entry name" value="Response_reg"/>
    <property type="match status" value="1"/>
</dbReference>
<dbReference type="PANTHER" id="PTHR48111">
    <property type="entry name" value="REGULATOR OF RPOS"/>
    <property type="match status" value="1"/>
</dbReference>
<dbReference type="SMART" id="SM00448">
    <property type="entry name" value="REC"/>
    <property type="match status" value="1"/>
</dbReference>
<proteinExistence type="predicted"/>
<dbReference type="EMBL" id="BSFM01000021">
    <property type="protein sequence ID" value="GLK86519.1"/>
    <property type="molecule type" value="Genomic_DNA"/>
</dbReference>
<evidence type="ECO:0000259" key="8">
    <source>
        <dbReference type="PROSITE" id="PS50110"/>
    </source>
</evidence>
<dbReference type="InterPro" id="IPR011006">
    <property type="entry name" value="CheY-like_superfamily"/>
</dbReference>
<dbReference type="CDD" id="cd06170">
    <property type="entry name" value="LuxR_C_like"/>
    <property type="match status" value="1"/>
</dbReference>
<keyword evidence="5" id="KW-0804">Transcription</keyword>
<dbReference type="InterPro" id="IPR016032">
    <property type="entry name" value="Sig_transdc_resp-reg_C-effctor"/>
</dbReference>
<feature type="domain" description="HTH luxR-type" evidence="7">
    <location>
        <begin position="243"/>
        <end position="308"/>
    </location>
</feature>
<keyword evidence="4 9" id="KW-0238">DNA-binding</keyword>
<dbReference type="PANTHER" id="PTHR48111:SF1">
    <property type="entry name" value="TWO-COMPONENT RESPONSE REGULATOR ORR33"/>
    <property type="match status" value="1"/>
</dbReference>
<evidence type="ECO:0000256" key="1">
    <source>
        <dbReference type="ARBA" id="ARBA00022553"/>
    </source>
</evidence>
<dbReference type="PRINTS" id="PR00038">
    <property type="entry name" value="HTHLUXR"/>
</dbReference>
<dbReference type="InterPro" id="IPR039420">
    <property type="entry name" value="WalR-like"/>
</dbReference>
<organism evidence="9 10">
    <name type="scientific">Ancylobacter defluvii</name>
    <dbReference type="NCBI Taxonomy" id="1282440"/>
    <lineage>
        <taxon>Bacteria</taxon>
        <taxon>Pseudomonadati</taxon>
        <taxon>Pseudomonadota</taxon>
        <taxon>Alphaproteobacteria</taxon>
        <taxon>Hyphomicrobiales</taxon>
        <taxon>Xanthobacteraceae</taxon>
        <taxon>Ancylobacter</taxon>
    </lineage>
</organism>
<dbReference type="InterPro" id="IPR036388">
    <property type="entry name" value="WH-like_DNA-bd_sf"/>
</dbReference>
<dbReference type="SUPFAM" id="SSF52172">
    <property type="entry name" value="CheY-like"/>
    <property type="match status" value="1"/>
</dbReference>
<evidence type="ECO:0000313" key="9">
    <source>
        <dbReference type="EMBL" id="GLK86519.1"/>
    </source>
</evidence>
<evidence type="ECO:0000256" key="6">
    <source>
        <dbReference type="PROSITE-ProRule" id="PRU00169"/>
    </source>
</evidence>
<evidence type="ECO:0000259" key="7">
    <source>
        <dbReference type="PROSITE" id="PS50043"/>
    </source>
</evidence>
<dbReference type="Gene3D" id="1.10.10.10">
    <property type="entry name" value="Winged helix-like DNA-binding domain superfamily/Winged helix DNA-binding domain"/>
    <property type="match status" value="1"/>
</dbReference>
<gene>
    <name evidence="9" type="ORF">GCM10017653_45890</name>
</gene>
<dbReference type="CDD" id="cd19920">
    <property type="entry name" value="REC_PA4781-like"/>
    <property type="match status" value="1"/>
</dbReference>
<keyword evidence="3" id="KW-0805">Transcription regulation</keyword>
<dbReference type="Gene3D" id="3.40.50.2300">
    <property type="match status" value="1"/>
</dbReference>
<comment type="caution">
    <text evidence="9">The sequence shown here is derived from an EMBL/GenBank/DDBJ whole genome shotgun (WGS) entry which is preliminary data.</text>
</comment>
<name>A0A9W6K1Z2_9HYPH</name>
<feature type="modified residue" description="4-aspartylphosphate" evidence="6">
    <location>
        <position position="59"/>
    </location>
</feature>
<keyword evidence="1 6" id="KW-0597">Phosphoprotein</keyword>